<dbReference type="InterPro" id="IPR020891">
    <property type="entry name" value="UPF0758_CS"/>
</dbReference>
<keyword evidence="5" id="KW-0482">Metalloprotease</keyword>
<keyword evidence="4" id="KW-0862">Zinc</keyword>
<dbReference type="Pfam" id="PF20582">
    <property type="entry name" value="UPF0758_N"/>
    <property type="match status" value="1"/>
</dbReference>
<protein>
    <submittedName>
        <fullName evidence="8">DNA repair protein radC homolog</fullName>
    </submittedName>
</protein>
<keyword evidence="9" id="KW-1185">Reference proteome</keyword>
<name>B9L1S0_THERP</name>
<dbReference type="EMBL" id="CP001275">
    <property type="protein sequence ID" value="ACM05372.1"/>
    <property type="molecule type" value="Genomic_DNA"/>
</dbReference>
<dbReference type="KEGG" id="tro:trd_1820"/>
<comment type="similarity">
    <text evidence="6">Belongs to the UPF0758 family.</text>
</comment>
<dbReference type="SUPFAM" id="SSF102712">
    <property type="entry name" value="JAB1/MPN domain"/>
    <property type="match status" value="1"/>
</dbReference>
<dbReference type="GO" id="GO:0046872">
    <property type="term" value="F:metal ion binding"/>
    <property type="evidence" value="ECO:0007669"/>
    <property type="project" value="UniProtKB-KW"/>
</dbReference>
<dbReference type="CDD" id="cd08071">
    <property type="entry name" value="MPN_DUF2466"/>
    <property type="match status" value="1"/>
</dbReference>
<dbReference type="Proteomes" id="UP000000447">
    <property type="component" value="Chromosome"/>
</dbReference>
<evidence type="ECO:0000256" key="4">
    <source>
        <dbReference type="ARBA" id="ARBA00022833"/>
    </source>
</evidence>
<proteinExistence type="inferred from homology"/>
<gene>
    <name evidence="8" type="ordered locus">trd_1820</name>
</gene>
<dbReference type="NCBIfam" id="NF000642">
    <property type="entry name" value="PRK00024.1"/>
    <property type="match status" value="1"/>
</dbReference>
<dbReference type="InterPro" id="IPR001405">
    <property type="entry name" value="UPF0758"/>
</dbReference>
<dbReference type="InterPro" id="IPR025657">
    <property type="entry name" value="RadC_JAB"/>
</dbReference>
<dbReference type="GO" id="GO:0008237">
    <property type="term" value="F:metallopeptidase activity"/>
    <property type="evidence" value="ECO:0007669"/>
    <property type="project" value="UniProtKB-KW"/>
</dbReference>
<evidence type="ECO:0000256" key="5">
    <source>
        <dbReference type="ARBA" id="ARBA00023049"/>
    </source>
</evidence>
<keyword evidence="2" id="KW-0479">Metal-binding</keyword>
<dbReference type="GO" id="GO:0006508">
    <property type="term" value="P:proteolysis"/>
    <property type="evidence" value="ECO:0007669"/>
    <property type="project" value="UniProtKB-KW"/>
</dbReference>
<accession>B9L1S0</accession>
<sequence>MTNVSSSGTLAASVASDSSCANWGTMSENRATYHSIKELPASERPRERIQQYGPEVLTNAELLAIILNTGTRGESVLDLAQRLLVEFGGLVGLARADLASLRRFHGLGEAKAAKLKAALELGRRLALAQPEERPVIRTPEDVYAIAGAEMATLEQEQLRVVLLDTRNRVVRTVTVAQGHVNGAQVRIAELFREAIRANTPALVLLHNHPSGDPTPSRQDIELTESAVEAGTLLGIEVVDHLVIGHGRFCSLRRLGLGFAAT</sequence>
<dbReference type="PANTHER" id="PTHR30471">
    <property type="entry name" value="DNA REPAIR PROTEIN RADC"/>
    <property type="match status" value="1"/>
</dbReference>
<evidence type="ECO:0000256" key="6">
    <source>
        <dbReference type="RuleBase" id="RU003797"/>
    </source>
</evidence>
<evidence type="ECO:0000256" key="3">
    <source>
        <dbReference type="ARBA" id="ARBA00022801"/>
    </source>
</evidence>
<evidence type="ECO:0000256" key="2">
    <source>
        <dbReference type="ARBA" id="ARBA00022723"/>
    </source>
</evidence>
<dbReference type="InterPro" id="IPR037518">
    <property type="entry name" value="MPN"/>
</dbReference>
<dbReference type="Pfam" id="PF04002">
    <property type="entry name" value="RadC"/>
    <property type="match status" value="1"/>
</dbReference>
<dbReference type="PROSITE" id="PS50249">
    <property type="entry name" value="MPN"/>
    <property type="match status" value="1"/>
</dbReference>
<evidence type="ECO:0000259" key="7">
    <source>
        <dbReference type="PROSITE" id="PS50249"/>
    </source>
</evidence>
<reference evidence="8 9" key="1">
    <citation type="journal article" date="2009" name="PLoS ONE">
        <title>Complete genome sequence of the aerobic CO-oxidizing thermophile Thermomicrobium roseum.</title>
        <authorList>
            <person name="Wu D."/>
            <person name="Raymond J."/>
            <person name="Wu M."/>
            <person name="Chatterji S."/>
            <person name="Ren Q."/>
            <person name="Graham J.E."/>
            <person name="Bryant D.A."/>
            <person name="Robb F."/>
            <person name="Colman A."/>
            <person name="Tallon L.J."/>
            <person name="Badger J.H."/>
            <person name="Madupu R."/>
            <person name="Ward N.L."/>
            <person name="Eisen J.A."/>
        </authorList>
    </citation>
    <scope>NUCLEOTIDE SEQUENCE [LARGE SCALE GENOMIC DNA]</scope>
    <source>
        <strain evidence="9">ATCC 27502 / DSM 5159 / P-2</strain>
    </source>
</reference>
<dbReference type="Gene3D" id="3.40.140.10">
    <property type="entry name" value="Cytidine Deaminase, domain 2"/>
    <property type="match status" value="1"/>
</dbReference>
<dbReference type="SUPFAM" id="SSF47781">
    <property type="entry name" value="RuvA domain 2-like"/>
    <property type="match status" value="1"/>
</dbReference>
<feature type="domain" description="MPN" evidence="7">
    <location>
        <begin position="135"/>
        <end position="257"/>
    </location>
</feature>
<dbReference type="AlphaFoldDB" id="B9L1S0"/>
<dbReference type="InterPro" id="IPR046778">
    <property type="entry name" value="UPF0758_N"/>
</dbReference>
<evidence type="ECO:0000313" key="9">
    <source>
        <dbReference type="Proteomes" id="UP000000447"/>
    </source>
</evidence>
<dbReference type="InterPro" id="IPR010994">
    <property type="entry name" value="RuvA_2-like"/>
</dbReference>
<organism evidence="8 9">
    <name type="scientific">Thermomicrobium roseum (strain ATCC 27502 / DSM 5159 / P-2)</name>
    <dbReference type="NCBI Taxonomy" id="309801"/>
    <lineage>
        <taxon>Bacteria</taxon>
        <taxon>Pseudomonadati</taxon>
        <taxon>Thermomicrobiota</taxon>
        <taxon>Thermomicrobia</taxon>
        <taxon>Thermomicrobiales</taxon>
        <taxon>Thermomicrobiaceae</taxon>
        <taxon>Thermomicrobium</taxon>
    </lineage>
</organism>
<dbReference type="NCBIfam" id="TIGR00608">
    <property type="entry name" value="radc"/>
    <property type="match status" value="1"/>
</dbReference>
<dbReference type="PANTHER" id="PTHR30471:SF3">
    <property type="entry name" value="UPF0758 PROTEIN YEES-RELATED"/>
    <property type="match status" value="1"/>
</dbReference>
<evidence type="ECO:0000256" key="1">
    <source>
        <dbReference type="ARBA" id="ARBA00022670"/>
    </source>
</evidence>
<dbReference type="PROSITE" id="PS01302">
    <property type="entry name" value="UPF0758"/>
    <property type="match status" value="1"/>
</dbReference>
<keyword evidence="3" id="KW-0378">Hydrolase</keyword>
<evidence type="ECO:0000313" key="8">
    <source>
        <dbReference type="EMBL" id="ACM05372.1"/>
    </source>
</evidence>
<dbReference type="STRING" id="309801.trd_1820"/>
<keyword evidence="1" id="KW-0645">Protease</keyword>
<dbReference type="HOGENOM" id="CLU_073529_0_2_0"/>
<dbReference type="eggNOG" id="COG2003">
    <property type="taxonomic scope" value="Bacteria"/>
</dbReference>